<evidence type="ECO:0000256" key="7">
    <source>
        <dbReference type="ARBA" id="ARBA00044229"/>
    </source>
</evidence>
<protein>
    <recommendedName>
        <fullName evidence="6">Translation initiation factor eIF2B subunit gamma</fullName>
    </recommendedName>
    <alternativeName>
        <fullName evidence="7">eIF2B GDP-GTP exchange factor subunit gamma</fullName>
    </alternativeName>
</protein>
<comment type="subunit">
    <text evidence="9">Component of the translation initiation factor 2B (eIF2B) complex which is a heterodecamer of two sets of five different subunits: alpha, beta, gamma, delta and epsilon. Subunits alpha, beta and delta comprise a regulatory subcomplex and subunits epsilon and gamma comprise a catalytic subcomplex. Within the complex, the hexameric regulatory complex resides at the center, with the two heterodimeric catalytic subcomplexes bound on opposite sides.</text>
</comment>
<dbReference type="InterPro" id="IPR005835">
    <property type="entry name" value="NTP_transferase_dom"/>
</dbReference>
<comment type="subcellular location">
    <subcellularLocation>
        <location evidence="1">Cytoplasm</location>
        <location evidence="1">Cytosol</location>
    </subcellularLocation>
</comment>
<proteinExistence type="inferred from homology"/>
<reference evidence="12 13" key="1">
    <citation type="journal article" date="2012" name="Genome Biol.">
        <title>The genome of the polar eukaryotic microalga coccomyxa subellipsoidea reveals traits of cold adaptation.</title>
        <authorList>
            <person name="Blanc G."/>
            <person name="Agarkova I."/>
            <person name="Grimwood J."/>
            <person name="Kuo A."/>
            <person name="Brueggeman A."/>
            <person name="Dunigan D."/>
            <person name="Gurnon J."/>
            <person name="Ladunga I."/>
            <person name="Lindquist E."/>
            <person name="Lucas S."/>
            <person name="Pangilinan J."/>
            <person name="Proschold T."/>
            <person name="Salamov A."/>
            <person name="Schmutz J."/>
            <person name="Weeks D."/>
            <person name="Yamada T."/>
            <person name="Claverie J.M."/>
            <person name="Grigoriev I."/>
            <person name="Van Etten J."/>
            <person name="Lomsadze A."/>
            <person name="Borodovsky M."/>
        </authorList>
    </citation>
    <scope>NUCLEOTIDE SEQUENCE [LARGE SCALE GENOMIC DNA]</scope>
    <source>
        <strain evidence="12 13">C-169</strain>
    </source>
</reference>
<dbReference type="Gene3D" id="3.90.550.10">
    <property type="entry name" value="Spore Coat Polysaccharide Biosynthesis Protein SpsA, Chain A"/>
    <property type="match status" value="1"/>
</dbReference>
<dbReference type="Gene3D" id="2.160.10.10">
    <property type="entry name" value="Hexapeptide repeat proteins"/>
    <property type="match status" value="1"/>
</dbReference>
<dbReference type="PANTHER" id="PTHR45989">
    <property type="entry name" value="TRANSLATION INITIATION FACTOR EIF-2B SUBUNIT GAMMA"/>
    <property type="match status" value="1"/>
</dbReference>
<evidence type="ECO:0000313" key="13">
    <source>
        <dbReference type="Proteomes" id="UP000007264"/>
    </source>
</evidence>
<keyword evidence="12" id="KW-0808">Transferase</keyword>
<dbReference type="SUPFAM" id="SSF53448">
    <property type="entry name" value="Nucleotide-diphospho-sugar transferases"/>
    <property type="match status" value="1"/>
</dbReference>
<dbReference type="GeneID" id="17040389"/>
<dbReference type="OrthoDB" id="10250549at2759"/>
<dbReference type="Pfam" id="PF00483">
    <property type="entry name" value="NTP_transferase"/>
    <property type="match status" value="1"/>
</dbReference>
<dbReference type="GO" id="GO:0016740">
    <property type="term" value="F:transferase activity"/>
    <property type="evidence" value="ECO:0007669"/>
    <property type="project" value="UniProtKB-KW"/>
</dbReference>
<dbReference type="AlphaFoldDB" id="I0YVI4"/>
<dbReference type="STRING" id="574566.I0YVI4"/>
<dbReference type="GO" id="GO:0003743">
    <property type="term" value="F:translation initiation factor activity"/>
    <property type="evidence" value="ECO:0007669"/>
    <property type="project" value="UniProtKB-KW"/>
</dbReference>
<dbReference type="PANTHER" id="PTHR45989:SF1">
    <property type="entry name" value="TRANSLATION INITIATION FACTOR EIF-2B SUBUNIT GAMMA"/>
    <property type="match status" value="1"/>
</dbReference>
<dbReference type="Proteomes" id="UP000007264">
    <property type="component" value="Unassembled WGS sequence"/>
</dbReference>
<evidence type="ECO:0000259" key="11">
    <source>
        <dbReference type="Pfam" id="PF25084"/>
    </source>
</evidence>
<evidence type="ECO:0000256" key="6">
    <source>
        <dbReference type="ARBA" id="ARBA00044196"/>
    </source>
</evidence>
<evidence type="ECO:0000256" key="8">
    <source>
        <dbReference type="ARBA" id="ARBA00045373"/>
    </source>
</evidence>
<dbReference type="GO" id="GO:0002183">
    <property type="term" value="P:cytoplasmic translational initiation"/>
    <property type="evidence" value="ECO:0007669"/>
    <property type="project" value="TreeGrafter"/>
</dbReference>
<evidence type="ECO:0000256" key="5">
    <source>
        <dbReference type="ARBA" id="ARBA00022917"/>
    </source>
</evidence>
<evidence type="ECO:0000256" key="3">
    <source>
        <dbReference type="ARBA" id="ARBA00022490"/>
    </source>
</evidence>
<dbReference type="GO" id="GO:0005085">
    <property type="term" value="F:guanyl-nucleotide exchange factor activity"/>
    <property type="evidence" value="ECO:0007669"/>
    <property type="project" value="TreeGrafter"/>
</dbReference>
<keyword evidence="3" id="KW-0963">Cytoplasm</keyword>
<dbReference type="KEGG" id="csl:COCSUDRAFT_16495"/>
<evidence type="ECO:0000256" key="1">
    <source>
        <dbReference type="ARBA" id="ARBA00004514"/>
    </source>
</evidence>
<dbReference type="GO" id="GO:0005851">
    <property type="term" value="C:eukaryotic translation initiation factor 2B complex"/>
    <property type="evidence" value="ECO:0007669"/>
    <property type="project" value="TreeGrafter"/>
</dbReference>
<dbReference type="InterPro" id="IPR056764">
    <property type="entry name" value="LbH_EIF2B3/5"/>
</dbReference>
<comment type="function">
    <text evidence="8">Acts as a component of the translation initiation factor 2B (eIF2B) complex, which catalyzes the exchange of GDP for GTP on the eukaryotic initiation factor 2 (eIF2) complex gamma subunit. Its guanine nucleotide exchange factor activity is repressed when bound to eIF2 complex phosphorylated on the alpha subunit, thereby limiting the amount of methionyl-initiator methionine tRNA available to the ribosome and consequently global translation is repressed.</text>
</comment>
<dbReference type="RefSeq" id="XP_005646947.1">
    <property type="nucleotide sequence ID" value="XM_005646890.1"/>
</dbReference>
<dbReference type="InterPro" id="IPR051960">
    <property type="entry name" value="eIF2B_gamma"/>
</dbReference>
<comment type="similarity">
    <text evidence="2">Belongs to the eIF-2B gamma/epsilon subunits family.</text>
</comment>
<feature type="domain" description="EIF2B subunit epsilon/gamma LbH" evidence="11">
    <location>
        <begin position="315"/>
        <end position="411"/>
    </location>
</feature>
<accession>I0YVI4</accession>
<sequence length="431" mass="47043">MGPQGYQAVLLAGGSGTNLFPLNQTGLPLSLLPVANQPLITYPLKTLEGAGIVDVLVVCLGETTAAKVSTWISKNYSGKLQLKVKSVPEDSESAEALRAVAEYITGKNVIVMSVDLITDVRLEALMAVHFIRSAMATVLLSQRRTSPSSETKPGKAPKEVEYVGLDEQQQQLLFFRPSPESRRSIRLPMNALLRHKQLTVRTDLQDNHLYIFNRAVLEILHAKPNLANIKQVLLPFAFSVACSHPCCQDFMALSHSAAAEEEQSRGNWYCGAFVVGKDNYCARTSTLQAFCEVINTDLAGRLGVKAQPNTKFDNFLHDSVQMGYKTTVAAGCMVGRGTTMADKCSIKRSVLGAMCKLGSNVKIINCVLMDGVEVQDGCHLQNSIICPNAHLQERVTLRDCHVGPGTVVSEGLEHREEVLAKAAQRRSSEYK</sequence>
<evidence type="ECO:0000256" key="4">
    <source>
        <dbReference type="ARBA" id="ARBA00022540"/>
    </source>
</evidence>
<name>I0YVI4_COCSC</name>
<dbReference type="InterPro" id="IPR029044">
    <property type="entry name" value="Nucleotide-diphossugar_trans"/>
</dbReference>
<comment type="caution">
    <text evidence="12">The sequence shown here is derived from an EMBL/GenBank/DDBJ whole genome shotgun (WGS) entry which is preliminary data.</text>
</comment>
<evidence type="ECO:0000259" key="10">
    <source>
        <dbReference type="Pfam" id="PF00483"/>
    </source>
</evidence>
<dbReference type="CDD" id="cd04652">
    <property type="entry name" value="LbH_eIF2B_gamma_C"/>
    <property type="match status" value="1"/>
</dbReference>
<keyword evidence="13" id="KW-1185">Reference proteome</keyword>
<dbReference type="GO" id="GO:0005829">
    <property type="term" value="C:cytosol"/>
    <property type="evidence" value="ECO:0007669"/>
    <property type="project" value="UniProtKB-SubCell"/>
</dbReference>
<keyword evidence="5" id="KW-0648">Protein biosynthesis</keyword>
<feature type="domain" description="Nucleotidyl transferase" evidence="10">
    <location>
        <begin position="8"/>
        <end position="146"/>
    </location>
</feature>
<dbReference type="Pfam" id="PF25084">
    <property type="entry name" value="LbH_EIF2B"/>
    <property type="match status" value="1"/>
</dbReference>
<organism evidence="12 13">
    <name type="scientific">Coccomyxa subellipsoidea (strain C-169)</name>
    <name type="common">Green microalga</name>
    <dbReference type="NCBI Taxonomy" id="574566"/>
    <lineage>
        <taxon>Eukaryota</taxon>
        <taxon>Viridiplantae</taxon>
        <taxon>Chlorophyta</taxon>
        <taxon>core chlorophytes</taxon>
        <taxon>Trebouxiophyceae</taxon>
        <taxon>Trebouxiophyceae incertae sedis</taxon>
        <taxon>Coccomyxaceae</taxon>
        <taxon>Coccomyxa</taxon>
        <taxon>Coccomyxa subellipsoidea</taxon>
    </lineage>
</organism>
<dbReference type="EMBL" id="AGSI01000010">
    <property type="protein sequence ID" value="EIE22403.1"/>
    <property type="molecule type" value="Genomic_DNA"/>
</dbReference>
<evidence type="ECO:0000256" key="2">
    <source>
        <dbReference type="ARBA" id="ARBA00007878"/>
    </source>
</evidence>
<gene>
    <name evidence="12" type="ORF">COCSUDRAFT_16495</name>
</gene>
<keyword evidence="4" id="KW-0396">Initiation factor</keyword>
<evidence type="ECO:0000256" key="9">
    <source>
        <dbReference type="ARBA" id="ARBA00046432"/>
    </source>
</evidence>
<dbReference type="eggNOG" id="KOG1462">
    <property type="taxonomic scope" value="Eukaryota"/>
</dbReference>
<evidence type="ECO:0000313" key="12">
    <source>
        <dbReference type="EMBL" id="EIE22403.1"/>
    </source>
</evidence>